<evidence type="ECO:0000259" key="3">
    <source>
        <dbReference type="Pfam" id="PF00171"/>
    </source>
</evidence>
<organism evidence="4 5">
    <name type="scientific">Alicyclobacillus cellulosilyticus</name>
    <dbReference type="NCBI Taxonomy" id="1003997"/>
    <lineage>
        <taxon>Bacteria</taxon>
        <taxon>Bacillati</taxon>
        <taxon>Bacillota</taxon>
        <taxon>Bacilli</taxon>
        <taxon>Bacillales</taxon>
        <taxon>Alicyclobacillaceae</taxon>
        <taxon>Alicyclobacillus</taxon>
    </lineage>
</organism>
<dbReference type="AlphaFoldDB" id="A0A917K8C1"/>
<dbReference type="Pfam" id="PF00171">
    <property type="entry name" value="Aldedh"/>
    <property type="match status" value="1"/>
</dbReference>
<reference evidence="4" key="1">
    <citation type="journal article" date="2014" name="Int. J. Syst. Evol. Microbiol.">
        <title>Complete genome sequence of Corynebacterium casei LMG S-19264T (=DSM 44701T), isolated from a smear-ripened cheese.</title>
        <authorList>
            <consortium name="US DOE Joint Genome Institute (JGI-PGF)"/>
            <person name="Walter F."/>
            <person name="Albersmeier A."/>
            <person name="Kalinowski J."/>
            <person name="Ruckert C."/>
        </authorList>
    </citation>
    <scope>NUCLEOTIDE SEQUENCE</scope>
    <source>
        <strain evidence="4">JCM 18487</strain>
    </source>
</reference>
<reference evidence="4" key="2">
    <citation type="submission" date="2020-09" db="EMBL/GenBank/DDBJ databases">
        <authorList>
            <person name="Sun Q."/>
            <person name="Ohkuma M."/>
        </authorList>
    </citation>
    <scope>NUCLEOTIDE SEQUENCE</scope>
    <source>
        <strain evidence="4">JCM 18487</strain>
    </source>
</reference>
<name>A0A917K8C1_9BACL</name>
<dbReference type="SUPFAM" id="SSF53720">
    <property type="entry name" value="ALDH-like"/>
    <property type="match status" value="1"/>
</dbReference>
<dbReference type="GO" id="GO:0008911">
    <property type="term" value="F:lactaldehyde dehydrogenase (NAD+) activity"/>
    <property type="evidence" value="ECO:0007669"/>
    <property type="project" value="TreeGrafter"/>
</dbReference>
<dbReference type="RefSeq" id="WP_188881394.1">
    <property type="nucleotide sequence ID" value="NZ_BMOY01000009.1"/>
</dbReference>
<evidence type="ECO:0000313" key="4">
    <source>
        <dbReference type="EMBL" id="GGJ01389.1"/>
    </source>
</evidence>
<dbReference type="PANTHER" id="PTHR42991:SF1">
    <property type="entry name" value="ALDEHYDE DEHYDROGENASE"/>
    <property type="match status" value="1"/>
</dbReference>
<dbReference type="Proteomes" id="UP000637695">
    <property type="component" value="Unassembled WGS sequence"/>
</dbReference>
<dbReference type="Gene3D" id="3.40.309.10">
    <property type="entry name" value="Aldehyde Dehydrogenase, Chain A, domain 2"/>
    <property type="match status" value="1"/>
</dbReference>
<gene>
    <name evidence="4" type="primary">gabD</name>
    <name evidence="4" type="ORF">GCM10010885_08240</name>
</gene>
<dbReference type="InterPro" id="IPR051020">
    <property type="entry name" value="ALDH-related_metabolic_enz"/>
</dbReference>
<accession>A0A917K8C1</accession>
<dbReference type="FunFam" id="3.40.605.10:FF:000007">
    <property type="entry name" value="NAD/NADP-dependent betaine aldehyde dehydrogenase"/>
    <property type="match status" value="1"/>
</dbReference>
<protein>
    <submittedName>
        <fullName evidence="4">Aldehyde dehydrogenase</fullName>
    </submittedName>
</protein>
<dbReference type="InterPro" id="IPR016161">
    <property type="entry name" value="Ald_DH/histidinol_DH"/>
</dbReference>
<sequence>MRTTGLWIGGEWVPGAEVVPLCNPHTGEVIAHVGWASEAQAEAAVAAAARAFPAYRALPAHRRADILLHVAEALADRREEAARLIAEEAAKPIRLARQEVDRTVQTYRFAAEVARSIYGEAIPMDATPRGEGHVALTRKEPLGVVTAITPFNFPFNLVAHKVGPALATGNTVVVKPAEQTPLSALFLAELFAAAGLPPGVLNIIPGSGARLGRVLTTDERVRCVSFTGSVRVGLAIRAQAGLRRVILELGSNSPLIIDRGFDAAELDRIAAEAAAGAFAYNGQVCISVQRIYVHQEVFARFVDGLAAHATWLQVGHPLAEETDITALINQQAADRLREWLERAVARGARVVCGGTFDGPVMMPTVLTDVPADAELNCEEAFGPVVTVAPFTAWDEAIAQANASKYGLNAGVYTKDLERAWQAAARLECGGVLINQVPTFRLDHMPYGGVKESGAGREGVRYAAEEMMETKLIAFRTGVFA</sequence>
<feature type="domain" description="Aldehyde dehydrogenase" evidence="3">
    <location>
        <begin position="12"/>
        <end position="471"/>
    </location>
</feature>
<evidence type="ECO:0000256" key="2">
    <source>
        <dbReference type="ARBA" id="ARBA00023002"/>
    </source>
</evidence>
<proteinExistence type="inferred from homology"/>
<keyword evidence="5" id="KW-1185">Reference proteome</keyword>
<comment type="caution">
    <text evidence="4">The sequence shown here is derived from an EMBL/GenBank/DDBJ whole genome shotgun (WGS) entry which is preliminary data.</text>
</comment>
<dbReference type="PANTHER" id="PTHR42991">
    <property type="entry name" value="ALDEHYDE DEHYDROGENASE"/>
    <property type="match status" value="1"/>
</dbReference>
<keyword evidence="2" id="KW-0560">Oxidoreductase</keyword>
<comment type="similarity">
    <text evidence="1">Belongs to the aldehyde dehydrogenase family.</text>
</comment>
<dbReference type="InterPro" id="IPR016163">
    <property type="entry name" value="Ald_DH_C"/>
</dbReference>
<dbReference type="InterPro" id="IPR015590">
    <property type="entry name" value="Aldehyde_DH_dom"/>
</dbReference>
<dbReference type="EMBL" id="BMOY01000009">
    <property type="protein sequence ID" value="GGJ01389.1"/>
    <property type="molecule type" value="Genomic_DNA"/>
</dbReference>
<evidence type="ECO:0000256" key="1">
    <source>
        <dbReference type="ARBA" id="ARBA00009986"/>
    </source>
</evidence>
<dbReference type="Gene3D" id="3.40.605.10">
    <property type="entry name" value="Aldehyde Dehydrogenase, Chain A, domain 1"/>
    <property type="match status" value="1"/>
</dbReference>
<evidence type="ECO:0000313" key="5">
    <source>
        <dbReference type="Proteomes" id="UP000637695"/>
    </source>
</evidence>
<dbReference type="InterPro" id="IPR016162">
    <property type="entry name" value="Ald_DH_N"/>
</dbReference>